<proteinExistence type="predicted"/>
<name>A0A7H0SPC7_9CORY</name>
<dbReference type="EMBL" id="CP046884">
    <property type="protein sequence ID" value="QNQ90402.1"/>
    <property type="molecule type" value="Genomic_DNA"/>
</dbReference>
<dbReference type="RefSeq" id="WP_187973718.1">
    <property type="nucleotide sequence ID" value="NZ_CP046884.1"/>
</dbReference>
<dbReference type="AlphaFoldDB" id="A0A7H0SPC7"/>
<keyword evidence="2" id="KW-1185">Reference proteome</keyword>
<accession>A0A7H0SPC7</accession>
<organism evidence="1 2">
    <name type="scientific">Corynebacterium poyangense</name>
    <dbReference type="NCBI Taxonomy" id="2684405"/>
    <lineage>
        <taxon>Bacteria</taxon>
        <taxon>Bacillati</taxon>
        <taxon>Actinomycetota</taxon>
        <taxon>Actinomycetes</taxon>
        <taxon>Mycobacteriales</taxon>
        <taxon>Corynebacteriaceae</taxon>
        <taxon>Corynebacterium</taxon>
    </lineage>
</organism>
<dbReference type="KEGG" id="cpoy:GP475_06965"/>
<protein>
    <submittedName>
        <fullName evidence="1">Uncharacterized protein</fullName>
    </submittedName>
</protein>
<reference evidence="1 2" key="1">
    <citation type="submission" date="2019-12" db="EMBL/GenBank/DDBJ databases">
        <title>Corynebacterium sp. nov., isolated from feces of the Anser Albifrons in China.</title>
        <authorList>
            <person name="Liu Q."/>
        </authorList>
    </citation>
    <scope>NUCLEOTIDE SEQUENCE [LARGE SCALE GENOMIC DNA]</scope>
    <source>
        <strain evidence="1 2">4H37-19</strain>
    </source>
</reference>
<evidence type="ECO:0000313" key="2">
    <source>
        <dbReference type="Proteomes" id="UP000516320"/>
    </source>
</evidence>
<sequence length="220" mass="25391">MSDQWDKAEEAFQLKEDLKAKEYKAAQSMNLGPKIWILGAIFLLWLISLFLPFTSTGIKGIDVLLLTDKARSGEIRITEYVYIYLITLGPGVFNGLLLLFRKTIFSWIAWMFSCVGTFYVVLALWLRQTTEGSPSGHASWGMYLSILPVIAATVVFSMIILKRDPEQLKLAQQRRDHDVPDYVALNQREELKSRAQQEWETNPLLVDDRRAQAHRRHQHH</sequence>
<gene>
    <name evidence="1" type="ORF">GP475_06965</name>
</gene>
<dbReference type="Proteomes" id="UP000516320">
    <property type="component" value="Chromosome"/>
</dbReference>
<evidence type="ECO:0000313" key="1">
    <source>
        <dbReference type="EMBL" id="QNQ90402.1"/>
    </source>
</evidence>